<keyword evidence="1" id="KW-1133">Transmembrane helix</keyword>
<organism evidence="2 3">
    <name type="scientific">Argiope bruennichi</name>
    <name type="common">Wasp spider</name>
    <name type="synonym">Aranea bruennichi</name>
    <dbReference type="NCBI Taxonomy" id="94029"/>
    <lineage>
        <taxon>Eukaryota</taxon>
        <taxon>Metazoa</taxon>
        <taxon>Ecdysozoa</taxon>
        <taxon>Arthropoda</taxon>
        <taxon>Chelicerata</taxon>
        <taxon>Arachnida</taxon>
        <taxon>Araneae</taxon>
        <taxon>Araneomorphae</taxon>
        <taxon>Entelegynae</taxon>
        <taxon>Araneoidea</taxon>
        <taxon>Araneidae</taxon>
        <taxon>Argiope</taxon>
    </lineage>
</organism>
<reference evidence="2" key="2">
    <citation type="submission" date="2020-06" db="EMBL/GenBank/DDBJ databases">
        <authorList>
            <person name="Sheffer M."/>
        </authorList>
    </citation>
    <scope>NUCLEOTIDE SEQUENCE</scope>
</reference>
<protein>
    <submittedName>
        <fullName evidence="2">Uncharacterized protein</fullName>
    </submittedName>
</protein>
<dbReference type="Proteomes" id="UP000807504">
    <property type="component" value="Unassembled WGS sequence"/>
</dbReference>
<comment type="caution">
    <text evidence="2">The sequence shown here is derived from an EMBL/GenBank/DDBJ whole genome shotgun (WGS) entry which is preliminary data.</text>
</comment>
<sequence>MQKVYSYNPNYFWFPDLDDYNVCNFYGRTLTEDFPLTDSNCKTLTEDFSFADSKVRTLTKEFPFADSKEALELQPDHHHLEHVRNGKQRLQIRFEVKTDAKMTVQKDLEKKIQSFTINIYKGFKVEINKIFIPVKIALFCWFAGKVITTMVGGIVMSALGGRTAYTVMGSVVSVYGIIYGIYVLVLHLRRSRKFTPGAEEPKEDVH</sequence>
<evidence type="ECO:0000256" key="1">
    <source>
        <dbReference type="SAM" id="Phobius"/>
    </source>
</evidence>
<name>A0A8T0EFK3_ARGBR</name>
<evidence type="ECO:0000313" key="3">
    <source>
        <dbReference type="Proteomes" id="UP000807504"/>
    </source>
</evidence>
<feature type="transmembrane region" description="Helical" evidence="1">
    <location>
        <begin position="165"/>
        <end position="185"/>
    </location>
</feature>
<keyword evidence="1" id="KW-0472">Membrane</keyword>
<dbReference type="EMBL" id="JABXBU010002228">
    <property type="protein sequence ID" value="KAF8771403.1"/>
    <property type="molecule type" value="Genomic_DNA"/>
</dbReference>
<proteinExistence type="predicted"/>
<evidence type="ECO:0000313" key="2">
    <source>
        <dbReference type="EMBL" id="KAF8771403.1"/>
    </source>
</evidence>
<gene>
    <name evidence="2" type="ORF">HNY73_018828</name>
</gene>
<keyword evidence="3" id="KW-1185">Reference proteome</keyword>
<reference evidence="2" key="1">
    <citation type="journal article" date="2020" name="bioRxiv">
        <title>Chromosome-level reference genome of the European wasp spider Argiope bruennichi: a resource for studies on range expansion and evolutionary adaptation.</title>
        <authorList>
            <person name="Sheffer M.M."/>
            <person name="Hoppe A."/>
            <person name="Krehenwinkel H."/>
            <person name="Uhl G."/>
            <person name="Kuss A.W."/>
            <person name="Jensen L."/>
            <person name="Jensen C."/>
            <person name="Gillespie R.G."/>
            <person name="Hoff K.J."/>
            <person name="Prost S."/>
        </authorList>
    </citation>
    <scope>NUCLEOTIDE SEQUENCE</scope>
</reference>
<dbReference type="AlphaFoldDB" id="A0A8T0EFK3"/>
<keyword evidence="1" id="KW-0812">Transmembrane</keyword>
<accession>A0A8T0EFK3</accession>
<feature type="transmembrane region" description="Helical" evidence="1">
    <location>
        <begin position="136"/>
        <end position="159"/>
    </location>
</feature>